<comment type="caution">
    <text evidence="6">The sequence shown here is derived from an EMBL/GenBank/DDBJ whole genome shotgun (WGS) entry which is preliminary data.</text>
</comment>
<dbReference type="CDD" id="cd08498">
    <property type="entry name" value="PBP2_NikA_DppA_OppA_like_2"/>
    <property type="match status" value="1"/>
</dbReference>
<feature type="domain" description="Solute-binding protein family 5" evidence="5">
    <location>
        <begin position="63"/>
        <end position="437"/>
    </location>
</feature>
<dbReference type="OrthoDB" id="9801799at2"/>
<dbReference type="EMBL" id="SLXH01000020">
    <property type="protein sequence ID" value="TCP16173.1"/>
    <property type="molecule type" value="Genomic_DNA"/>
</dbReference>
<evidence type="ECO:0000256" key="1">
    <source>
        <dbReference type="ARBA" id="ARBA00005695"/>
    </source>
</evidence>
<sequence length="522" mass="58507">MRHLLCLGLLSASLLGAAQAQTLRWAAAGDPLTLDPYAQNESLTNVVNGQIYEFLVARDKQLNIVPQLATEWKQNGPLQWTFKLRPGVKFHDGRAFTADDVVFSLQRAKQPTSQIAAYASALGEARKIDDLTVEFNLPQFNPVFLQHLNALYILSKGWAEEHKATQTQNFASKEESYAAFNANGTGPWIVEKREPDVKTVLKRNPNYWGQIEGNVQQVVYTPIKSDATRTAALLSGEVDLVLDPPPRDLDRLRSTAQIKVVEGPENRVLYIGMDQGRDELLYGSKGKNPFKDVRVRKALYYATDIETIKTRLMNGQSSPTGALMPSPLGSFNDPEIEARLPFDLAAAKKLLAEAGYPQGFEFTLDCPNNRYVNDERICQALAAQWAKANVKVRVNAQPKALFFAKLDKLDTSAYLFGWGGSITDPETTFTPIYRNRGEKGVGEYNRGNFKDDELDALAAASSKEADPDKRKALIKQVFKRHNDQVHHIPLHRQYSAWATRTNVSVVHRADNWLELRWVRVAP</sequence>
<gene>
    <name evidence="6" type="ORF">EV674_12042</name>
</gene>
<keyword evidence="7" id="KW-1185">Reference proteome</keyword>
<dbReference type="Gene3D" id="3.10.105.10">
    <property type="entry name" value="Dipeptide-binding Protein, Domain 3"/>
    <property type="match status" value="1"/>
</dbReference>
<comment type="similarity">
    <text evidence="1">Belongs to the bacterial solute-binding protein 5 family.</text>
</comment>
<dbReference type="GO" id="GO:0030288">
    <property type="term" value="C:outer membrane-bounded periplasmic space"/>
    <property type="evidence" value="ECO:0007669"/>
    <property type="project" value="UniProtKB-ARBA"/>
</dbReference>
<dbReference type="RefSeq" id="WP_119013446.1">
    <property type="nucleotide sequence ID" value="NZ_QXNC01000017.1"/>
</dbReference>
<dbReference type="SUPFAM" id="SSF53850">
    <property type="entry name" value="Periplasmic binding protein-like II"/>
    <property type="match status" value="1"/>
</dbReference>
<dbReference type="InterPro" id="IPR030678">
    <property type="entry name" value="Peptide/Ni-bd"/>
</dbReference>
<dbReference type="Gene3D" id="3.90.76.10">
    <property type="entry name" value="Dipeptide-binding Protein, Domain 1"/>
    <property type="match status" value="1"/>
</dbReference>
<reference evidence="6 7" key="1">
    <citation type="submission" date="2019-03" db="EMBL/GenBank/DDBJ databases">
        <title>Genomic Encyclopedia of Type Strains, Phase IV (KMG-IV): sequencing the most valuable type-strain genomes for metagenomic binning, comparative biology and taxonomic classification.</title>
        <authorList>
            <person name="Goeker M."/>
        </authorList>
    </citation>
    <scope>NUCLEOTIDE SEQUENCE [LARGE SCALE GENOMIC DNA]</scope>
    <source>
        <strain evidence="6 7">DSM 1837</strain>
    </source>
</reference>
<dbReference type="GO" id="GO:0043190">
    <property type="term" value="C:ATP-binding cassette (ABC) transporter complex"/>
    <property type="evidence" value="ECO:0007669"/>
    <property type="project" value="InterPro"/>
</dbReference>
<dbReference type="AlphaFoldDB" id="A0A4R2N5Q1"/>
<evidence type="ECO:0000313" key="7">
    <source>
        <dbReference type="Proteomes" id="UP000295182"/>
    </source>
</evidence>
<evidence type="ECO:0000256" key="2">
    <source>
        <dbReference type="ARBA" id="ARBA00022448"/>
    </source>
</evidence>
<dbReference type="GO" id="GO:1904680">
    <property type="term" value="F:peptide transmembrane transporter activity"/>
    <property type="evidence" value="ECO:0007669"/>
    <property type="project" value="TreeGrafter"/>
</dbReference>
<dbReference type="Proteomes" id="UP000295182">
    <property type="component" value="Unassembled WGS sequence"/>
</dbReference>
<dbReference type="Gene3D" id="3.40.190.10">
    <property type="entry name" value="Periplasmic binding protein-like II"/>
    <property type="match status" value="1"/>
</dbReference>
<dbReference type="PANTHER" id="PTHR30290:SF9">
    <property type="entry name" value="OLIGOPEPTIDE-BINDING PROTEIN APPA"/>
    <property type="match status" value="1"/>
</dbReference>
<dbReference type="GO" id="GO:0015833">
    <property type="term" value="P:peptide transport"/>
    <property type="evidence" value="ECO:0007669"/>
    <property type="project" value="TreeGrafter"/>
</dbReference>
<accession>A0A4R2N5Q1</accession>
<keyword evidence="2" id="KW-0813">Transport</keyword>
<evidence type="ECO:0000259" key="5">
    <source>
        <dbReference type="Pfam" id="PF00496"/>
    </source>
</evidence>
<organism evidence="6 7">
    <name type="scientific">Simplicispira metamorpha</name>
    <dbReference type="NCBI Taxonomy" id="80881"/>
    <lineage>
        <taxon>Bacteria</taxon>
        <taxon>Pseudomonadati</taxon>
        <taxon>Pseudomonadota</taxon>
        <taxon>Betaproteobacteria</taxon>
        <taxon>Burkholderiales</taxon>
        <taxon>Comamonadaceae</taxon>
        <taxon>Simplicispira</taxon>
    </lineage>
</organism>
<dbReference type="PANTHER" id="PTHR30290">
    <property type="entry name" value="PERIPLASMIC BINDING COMPONENT OF ABC TRANSPORTER"/>
    <property type="match status" value="1"/>
</dbReference>
<feature type="chain" id="PRO_5020412077" evidence="4">
    <location>
        <begin position="21"/>
        <end position="522"/>
    </location>
</feature>
<dbReference type="Pfam" id="PF00496">
    <property type="entry name" value="SBP_bac_5"/>
    <property type="match status" value="1"/>
</dbReference>
<evidence type="ECO:0000256" key="3">
    <source>
        <dbReference type="ARBA" id="ARBA00022729"/>
    </source>
</evidence>
<name>A0A4R2N5Q1_9BURK</name>
<evidence type="ECO:0000313" key="6">
    <source>
        <dbReference type="EMBL" id="TCP16173.1"/>
    </source>
</evidence>
<dbReference type="InterPro" id="IPR000914">
    <property type="entry name" value="SBP_5_dom"/>
</dbReference>
<proteinExistence type="inferred from homology"/>
<protein>
    <submittedName>
        <fullName evidence="6">Peptide/nickel transport system substrate-binding protein</fullName>
    </submittedName>
</protein>
<dbReference type="InterPro" id="IPR039424">
    <property type="entry name" value="SBP_5"/>
</dbReference>
<feature type="signal peptide" evidence="4">
    <location>
        <begin position="1"/>
        <end position="20"/>
    </location>
</feature>
<evidence type="ECO:0000256" key="4">
    <source>
        <dbReference type="SAM" id="SignalP"/>
    </source>
</evidence>
<keyword evidence="3 4" id="KW-0732">Signal</keyword>
<dbReference type="PIRSF" id="PIRSF002741">
    <property type="entry name" value="MppA"/>
    <property type="match status" value="1"/>
</dbReference>